<dbReference type="Proteomes" id="UP001143856">
    <property type="component" value="Unassembled WGS sequence"/>
</dbReference>
<sequence>MDSQDTQISLRVRDLSGDWRARAAAPTAALGQDTPAANLSSHREGPYSESEDIPDDQNCATWWFNLPPNCTYTMLFASLRNIGAVSDAVISPRAENSSVTTAQVVFFDRASVDRLLGWTSRLQHEPIRIGGRQPHIRISYNKVAAHSNAVPPTWGYLGRGSRVLDVIGDRRIVTERRLKDLLADPQNNFICNLEQVHTFSWTGPLSCVEFRFASYAGQALRARTFFEDQKSREDLPTAERALWETVVCFFAPDPCDHID</sequence>
<keyword evidence="2" id="KW-1185">Reference proteome</keyword>
<protein>
    <submittedName>
        <fullName evidence="1">Uncharacterized protein</fullName>
    </submittedName>
</protein>
<dbReference type="EMBL" id="JAPDGR010000943">
    <property type="protein sequence ID" value="KAJ2986465.1"/>
    <property type="molecule type" value="Genomic_DNA"/>
</dbReference>
<proteinExistence type="predicted"/>
<accession>A0ACC1P5C4</accession>
<reference evidence="1" key="1">
    <citation type="submission" date="2022-10" db="EMBL/GenBank/DDBJ databases">
        <title>Genome Sequence of Xylaria curta.</title>
        <authorList>
            <person name="Buettner E."/>
        </authorList>
    </citation>
    <scope>NUCLEOTIDE SEQUENCE</scope>
    <source>
        <strain evidence="1">Babe10</strain>
    </source>
</reference>
<gene>
    <name evidence="1" type="ORF">NUW58_g5015</name>
</gene>
<evidence type="ECO:0000313" key="1">
    <source>
        <dbReference type="EMBL" id="KAJ2986465.1"/>
    </source>
</evidence>
<organism evidence="1 2">
    <name type="scientific">Xylaria curta</name>
    <dbReference type="NCBI Taxonomy" id="42375"/>
    <lineage>
        <taxon>Eukaryota</taxon>
        <taxon>Fungi</taxon>
        <taxon>Dikarya</taxon>
        <taxon>Ascomycota</taxon>
        <taxon>Pezizomycotina</taxon>
        <taxon>Sordariomycetes</taxon>
        <taxon>Xylariomycetidae</taxon>
        <taxon>Xylariales</taxon>
        <taxon>Xylariaceae</taxon>
        <taxon>Xylaria</taxon>
    </lineage>
</organism>
<comment type="caution">
    <text evidence="1">The sequence shown here is derived from an EMBL/GenBank/DDBJ whole genome shotgun (WGS) entry which is preliminary data.</text>
</comment>
<evidence type="ECO:0000313" key="2">
    <source>
        <dbReference type="Proteomes" id="UP001143856"/>
    </source>
</evidence>
<name>A0ACC1P5C4_9PEZI</name>